<dbReference type="InterPro" id="IPR036942">
    <property type="entry name" value="Beta-barrel_TonB_sf"/>
</dbReference>
<evidence type="ECO:0000256" key="10">
    <source>
        <dbReference type="ARBA" id="ARBA00023237"/>
    </source>
</evidence>
<feature type="domain" description="TonB-dependent receptor-like beta-barrel" evidence="14">
    <location>
        <begin position="350"/>
        <end position="760"/>
    </location>
</feature>
<evidence type="ECO:0000256" key="9">
    <source>
        <dbReference type="ARBA" id="ARBA00023136"/>
    </source>
</evidence>
<evidence type="ECO:0000256" key="6">
    <source>
        <dbReference type="ARBA" id="ARBA00023004"/>
    </source>
</evidence>
<evidence type="ECO:0000259" key="15">
    <source>
        <dbReference type="Pfam" id="PF07715"/>
    </source>
</evidence>
<evidence type="ECO:0000256" key="13">
    <source>
        <dbReference type="SAM" id="MobiDB-lite"/>
    </source>
</evidence>
<keyword evidence="10 11" id="KW-0998">Cell outer membrane</keyword>
<evidence type="ECO:0000256" key="3">
    <source>
        <dbReference type="ARBA" id="ARBA00022452"/>
    </source>
</evidence>
<dbReference type="PANTHER" id="PTHR32552:SF81">
    <property type="entry name" value="TONB-DEPENDENT OUTER MEMBRANE RECEPTOR"/>
    <property type="match status" value="1"/>
</dbReference>
<dbReference type="InterPro" id="IPR000531">
    <property type="entry name" value="Beta-barrel_TonB"/>
</dbReference>
<evidence type="ECO:0000256" key="5">
    <source>
        <dbReference type="ARBA" id="ARBA00022692"/>
    </source>
</evidence>
<dbReference type="InterPro" id="IPR012910">
    <property type="entry name" value="Plug_dom"/>
</dbReference>
<keyword evidence="6" id="KW-0408">Iron</keyword>
<evidence type="ECO:0000256" key="1">
    <source>
        <dbReference type="ARBA" id="ARBA00004571"/>
    </source>
</evidence>
<accession>A0A7W6CNA1</accession>
<dbReference type="PROSITE" id="PS52016">
    <property type="entry name" value="TONB_DEPENDENT_REC_3"/>
    <property type="match status" value="1"/>
</dbReference>
<feature type="domain" description="TonB-dependent receptor plug" evidence="15">
    <location>
        <begin position="44"/>
        <end position="153"/>
    </location>
</feature>
<dbReference type="Proteomes" id="UP000548867">
    <property type="component" value="Unassembled WGS sequence"/>
</dbReference>
<keyword evidence="2 11" id="KW-0813">Transport</keyword>
<evidence type="ECO:0000259" key="14">
    <source>
        <dbReference type="Pfam" id="PF00593"/>
    </source>
</evidence>
<evidence type="ECO:0000256" key="8">
    <source>
        <dbReference type="ARBA" id="ARBA00023077"/>
    </source>
</evidence>
<keyword evidence="16" id="KW-0675">Receptor</keyword>
<keyword evidence="8 12" id="KW-0798">TonB box</keyword>
<keyword evidence="4" id="KW-0410">Iron transport</keyword>
<evidence type="ECO:0000256" key="2">
    <source>
        <dbReference type="ARBA" id="ARBA00022448"/>
    </source>
</evidence>
<keyword evidence="5 11" id="KW-0812">Transmembrane</keyword>
<dbReference type="PANTHER" id="PTHR32552">
    <property type="entry name" value="FERRICHROME IRON RECEPTOR-RELATED"/>
    <property type="match status" value="1"/>
</dbReference>
<feature type="region of interest" description="Disordered" evidence="13">
    <location>
        <begin position="1"/>
        <end position="28"/>
    </location>
</feature>
<proteinExistence type="inferred from homology"/>
<gene>
    <name evidence="16" type="ORF">GGR38_004492</name>
</gene>
<comment type="similarity">
    <text evidence="11 12">Belongs to the TonB-dependent receptor family.</text>
</comment>
<sequence>MTLLSQPVRAEGASAEAPEKAGAEAPPAKGEIIVSARKRREDILKVPVTVNALTSADLEARGVATVSDAANATPGINIATASSGGGHADRSFQQVNLRGFTPTSATAVTTSIFIDGVSVSSPTALSAIADPAQIEVLKGPQAAYFGRNTFAGAINIVNKEPGKDWHASVSGMYGTRRNLRVQGAIEGPVTDWLTFRATVGRYQKGGSWQNSATGQMLGDQSSTNGTLYLVAKPSTSLTVKLFGMIASDDDGPSAQTRLLAYNVTNGSGVTYVSQSNCVMNGNPYFCGAAPGVVNPVGAMTTNNAWIRNFLNTASPNRVVQPSVGVQGFGLLRHTQHVHGTAEYVIDPHLTATVLAGYNHEDWSQLTDLPLLDFTQFANPSKAFGSNPSANPSYYSYPYYIDSAQQDYSLEGRVAYKYGAVRGVVGVSWLDAESRGGGGYFSFSSAGDPVFSQGGRSRARNFGAFFGITWDATDRLSLNLEGRYQIDTITAYQNNSSLTTVNGTFAPFSVLLSKSYKNFLPRGIVNYQINPNMMVYGSVSLGVNPGQFNSAFLQYTPSIQASLAAAGLKMAVDPEKITNYEIGLKGKLADGAIRYQLAGYYSLWRNQMNTIYQAVYNSASNAYDFVGGVANTGSVDLFGVEAQVLWKVNELVSIDAAGAYNGSRINRYANPTLTTLTGITDFRGKEMPLASKYSANVGVTLGGGFAPIKDARWFWRTDWNFKSGVWASAANVTRTRDLHIFNTRVGMTKGDVTLELFANNLFNNRTITGIYDNWTIDPNAFHFAAYSALHAALPDLRTMGVQMRLKF</sequence>
<reference evidence="16 17" key="1">
    <citation type="submission" date="2020-08" db="EMBL/GenBank/DDBJ databases">
        <title>Genomic Encyclopedia of Type Strains, Phase IV (KMG-IV): sequencing the most valuable type-strain genomes for metagenomic binning, comparative biology and taxonomic classification.</title>
        <authorList>
            <person name="Goeker M."/>
        </authorList>
    </citation>
    <scope>NUCLEOTIDE SEQUENCE [LARGE SCALE GENOMIC DNA]</scope>
    <source>
        <strain evidence="16 17">DSM 27057</strain>
    </source>
</reference>
<dbReference type="GO" id="GO:0006826">
    <property type="term" value="P:iron ion transport"/>
    <property type="evidence" value="ECO:0007669"/>
    <property type="project" value="UniProtKB-KW"/>
</dbReference>
<keyword evidence="3 11" id="KW-1134">Transmembrane beta strand</keyword>
<dbReference type="GO" id="GO:0009279">
    <property type="term" value="C:cell outer membrane"/>
    <property type="evidence" value="ECO:0007669"/>
    <property type="project" value="UniProtKB-SubCell"/>
</dbReference>
<keyword evidence="17" id="KW-1185">Reference proteome</keyword>
<dbReference type="AlphaFoldDB" id="A0A7W6CNA1"/>
<evidence type="ECO:0000256" key="4">
    <source>
        <dbReference type="ARBA" id="ARBA00022496"/>
    </source>
</evidence>
<dbReference type="SUPFAM" id="SSF56935">
    <property type="entry name" value="Porins"/>
    <property type="match status" value="1"/>
</dbReference>
<evidence type="ECO:0000313" key="17">
    <source>
        <dbReference type="Proteomes" id="UP000548867"/>
    </source>
</evidence>
<dbReference type="Pfam" id="PF07715">
    <property type="entry name" value="Plug"/>
    <property type="match status" value="1"/>
</dbReference>
<protein>
    <submittedName>
        <fullName evidence="16">Iron complex outermembrane receptor protein</fullName>
    </submittedName>
</protein>
<evidence type="ECO:0000256" key="11">
    <source>
        <dbReference type="PROSITE-ProRule" id="PRU01360"/>
    </source>
</evidence>
<evidence type="ECO:0000256" key="12">
    <source>
        <dbReference type="RuleBase" id="RU003357"/>
    </source>
</evidence>
<dbReference type="InterPro" id="IPR039426">
    <property type="entry name" value="TonB-dep_rcpt-like"/>
</dbReference>
<comment type="caution">
    <text evidence="16">The sequence shown here is derived from an EMBL/GenBank/DDBJ whole genome shotgun (WGS) entry which is preliminary data.</text>
</comment>
<dbReference type="EMBL" id="JACIDX010000025">
    <property type="protein sequence ID" value="MBB3957518.1"/>
    <property type="molecule type" value="Genomic_DNA"/>
</dbReference>
<comment type="subcellular location">
    <subcellularLocation>
        <location evidence="1 11">Cell outer membrane</location>
        <topology evidence="1 11">Multi-pass membrane protein</topology>
    </subcellularLocation>
</comment>
<organism evidence="16 17">
    <name type="scientific">Novosphingobium sediminicola</name>
    <dbReference type="NCBI Taxonomy" id="563162"/>
    <lineage>
        <taxon>Bacteria</taxon>
        <taxon>Pseudomonadati</taxon>
        <taxon>Pseudomonadota</taxon>
        <taxon>Alphaproteobacteria</taxon>
        <taxon>Sphingomonadales</taxon>
        <taxon>Sphingomonadaceae</taxon>
        <taxon>Novosphingobium</taxon>
    </lineage>
</organism>
<keyword evidence="7" id="KW-0406">Ion transport</keyword>
<name>A0A7W6CNA1_9SPHN</name>
<dbReference type="Pfam" id="PF00593">
    <property type="entry name" value="TonB_dep_Rec_b-barrel"/>
    <property type="match status" value="1"/>
</dbReference>
<evidence type="ECO:0000313" key="16">
    <source>
        <dbReference type="EMBL" id="MBB3957518.1"/>
    </source>
</evidence>
<evidence type="ECO:0000256" key="7">
    <source>
        <dbReference type="ARBA" id="ARBA00023065"/>
    </source>
</evidence>
<dbReference type="Gene3D" id="2.40.170.20">
    <property type="entry name" value="TonB-dependent receptor, beta-barrel domain"/>
    <property type="match status" value="2"/>
</dbReference>
<keyword evidence="9 11" id="KW-0472">Membrane</keyword>